<organism evidence="4 8">
    <name type="scientific">Rotaria socialis</name>
    <dbReference type="NCBI Taxonomy" id="392032"/>
    <lineage>
        <taxon>Eukaryota</taxon>
        <taxon>Metazoa</taxon>
        <taxon>Spiralia</taxon>
        <taxon>Gnathifera</taxon>
        <taxon>Rotifera</taxon>
        <taxon>Eurotatoria</taxon>
        <taxon>Bdelloidea</taxon>
        <taxon>Philodinida</taxon>
        <taxon>Philodinidae</taxon>
        <taxon>Rotaria</taxon>
    </lineage>
</organism>
<evidence type="ECO:0000313" key="8">
    <source>
        <dbReference type="Proteomes" id="UP000663869"/>
    </source>
</evidence>
<evidence type="ECO:0000313" key="9">
    <source>
        <dbReference type="Proteomes" id="UP000663873"/>
    </source>
</evidence>
<feature type="domain" description="PDZ" evidence="3">
    <location>
        <begin position="396"/>
        <end position="461"/>
    </location>
</feature>
<dbReference type="InterPro" id="IPR036034">
    <property type="entry name" value="PDZ_sf"/>
</dbReference>
<dbReference type="Proteomes" id="UP000663869">
    <property type="component" value="Unassembled WGS sequence"/>
</dbReference>
<reference evidence="4" key="1">
    <citation type="submission" date="2021-02" db="EMBL/GenBank/DDBJ databases">
        <authorList>
            <person name="Nowell W R."/>
        </authorList>
    </citation>
    <scope>NUCLEOTIDE SEQUENCE</scope>
</reference>
<comment type="caution">
    <text evidence="4">The sequence shown here is derived from an EMBL/GenBank/DDBJ whole genome shotgun (WGS) entry which is preliminary data.</text>
</comment>
<feature type="domain" description="PDZ" evidence="3">
    <location>
        <begin position="27"/>
        <end position="109"/>
    </location>
</feature>
<dbReference type="InterPro" id="IPR051067">
    <property type="entry name" value="NHER"/>
</dbReference>
<dbReference type="Proteomes" id="UP000663873">
    <property type="component" value="Unassembled WGS sequence"/>
</dbReference>
<dbReference type="PROSITE" id="PS50106">
    <property type="entry name" value="PDZ"/>
    <property type="match status" value="2"/>
</dbReference>
<dbReference type="EMBL" id="CAJNYU010000114">
    <property type="protein sequence ID" value="CAF3329705.1"/>
    <property type="molecule type" value="Genomic_DNA"/>
</dbReference>
<dbReference type="PANTHER" id="PTHR14191:SF3">
    <property type="entry name" value="NA(+)_H(+) EXCHANGE REGULATORY COFACTOR-LIKE PROTEIN NRFL-1"/>
    <property type="match status" value="1"/>
</dbReference>
<dbReference type="Pfam" id="PF00595">
    <property type="entry name" value="PDZ"/>
    <property type="match status" value="2"/>
</dbReference>
<dbReference type="AlphaFoldDB" id="A0A817UBV9"/>
<dbReference type="GO" id="GO:0043495">
    <property type="term" value="F:protein-membrane adaptor activity"/>
    <property type="evidence" value="ECO:0007669"/>
    <property type="project" value="TreeGrafter"/>
</dbReference>
<dbReference type="Gene3D" id="2.30.42.10">
    <property type="match status" value="2"/>
</dbReference>
<dbReference type="InterPro" id="IPR001478">
    <property type="entry name" value="PDZ"/>
</dbReference>
<name>A0A817UBV9_9BILA</name>
<gene>
    <name evidence="4" type="ORF">FME351_LOCUS2357</name>
    <name evidence="5" type="ORF">HFQ381_LOCUS1827</name>
    <name evidence="6" type="ORF">TSG867_LOCUS4194</name>
    <name evidence="7" type="ORF">UJA718_LOCUS14211</name>
</gene>
<evidence type="ECO:0000259" key="3">
    <source>
        <dbReference type="PROSITE" id="PS50106"/>
    </source>
</evidence>
<dbReference type="EMBL" id="CAJOBQ010000133">
    <property type="protein sequence ID" value="CAF4268751.1"/>
    <property type="molecule type" value="Genomic_DNA"/>
</dbReference>
<evidence type="ECO:0000313" key="6">
    <source>
        <dbReference type="EMBL" id="CAF4268751.1"/>
    </source>
</evidence>
<dbReference type="GO" id="GO:0072659">
    <property type="term" value="P:protein localization to plasma membrane"/>
    <property type="evidence" value="ECO:0007669"/>
    <property type="project" value="TreeGrafter"/>
</dbReference>
<evidence type="ECO:0000313" key="5">
    <source>
        <dbReference type="EMBL" id="CAF4113504.1"/>
    </source>
</evidence>
<feature type="region of interest" description="Disordered" evidence="2">
    <location>
        <begin position="174"/>
        <end position="265"/>
    </location>
</feature>
<sequence length="519" mass="57684">MVITIQSNPIYYSLSSCSSNPSSSAREVVLHRRVDRDGFGVYIGEDVPSGLYVVTVESGSPAAVANIQPGDRVLAIDGQLVSTMKSPKDMLIQIASNSPTLRLTIQSTNMLDELDVPLRNTHRDKKNDSGSKRSSVQTTDMNADLEGYIRTLFANEDIQIIPSLNKNEFIIQNNSTPKSSMQPNVLSSRSSHSESHKQQQQQQQQQQHHHHHHHQHQRHHHQHREARPKILVTKETQTSIDEDEDENIQEPPPVSPNRPYPSMGTSHRLLRTQQVAQIAPAASKQYMADVVRAAVVAQRRREAQNREPAVVPQRVPTPPPHVDPVVIIPAPTPGELPVLPPPYSVRDALAPDDSNRESVNEGSYNVRDAQENRQVQVSEHDAGNIPPSITGTGVHVVHLHSSPNFEGFGFYLQYNKSYFLINKIEESSPAELSGLRANDVILAINQSLTDKMPHSEFVTIVGANSTIDFVVQPIEDYLRSNFRPSQNKLLAPTTSTKDSSDAGQQKFSLSKTINRLTGR</sequence>
<feature type="compositionally biased region" description="Pro residues" evidence="2">
    <location>
        <begin position="250"/>
        <end position="259"/>
    </location>
</feature>
<evidence type="ECO:0000313" key="4">
    <source>
        <dbReference type="EMBL" id="CAF3329705.1"/>
    </source>
</evidence>
<dbReference type="PANTHER" id="PTHR14191">
    <property type="entry name" value="PDZ DOMAIN CONTAINING PROTEIN"/>
    <property type="match status" value="1"/>
</dbReference>
<dbReference type="SMART" id="SM00228">
    <property type="entry name" value="PDZ"/>
    <property type="match status" value="2"/>
</dbReference>
<keyword evidence="1" id="KW-0677">Repeat</keyword>
<dbReference type="Proteomes" id="UP000663851">
    <property type="component" value="Unassembled WGS sequence"/>
</dbReference>
<evidence type="ECO:0000256" key="1">
    <source>
        <dbReference type="ARBA" id="ARBA00022737"/>
    </source>
</evidence>
<accession>A0A817UBV9</accession>
<keyword evidence="9" id="KW-1185">Reference proteome</keyword>
<protein>
    <recommendedName>
        <fullName evidence="3">PDZ domain-containing protein</fullName>
    </recommendedName>
</protein>
<proteinExistence type="predicted"/>
<feature type="compositionally biased region" description="Polar residues" evidence="2">
    <location>
        <begin position="174"/>
        <end position="190"/>
    </location>
</feature>
<evidence type="ECO:0000256" key="2">
    <source>
        <dbReference type="SAM" id="MobiDB-lite"/>
    </source>
</evidence>
<feature type="compositionally biased region" description="Basic residues" evidence="2">
    <location>
        <begin position="207"/>
        <end position="226"/>
    </location>
</feature>
<evidence type="ECO:0000313" key="7">
    <source>
        <dbReference type="EMBL" id="CAF4326421.1"/>
    </source>
</evidence>
<dbReference type="SUPFAM" id="SSF50156">
    <property type="entry name" value="PDZ domain-like"/>
    <property type="match status" value="2"/>
</dbReference>
<dbReference type="EMBL" id="CAJOBP010001986">
    <property type="protein sequence ID" value="CAF4326421.1"/>
    <property type="molecule type" value="Genomic_DNA"/>
</dbReference>
<dbReference type="EMBL" id="CAJOBO010000055">
    <property type="protein sequence ID" value="CAF4113504.1"/>
    <property type="molecule type" value="Genomic_DNA"/>
</dbReference>
<dbReference type="GO" id="GO:0016324">
    <property type="term" value="C:apical plasma membrane"/>
    <property type="evidence" value="ECO:0007669"/>
    <property type="project" value="TreeGrafter"/>
</dbReference>
<feature type="region of interest" description="Disordered" evidence="2">
    <location>
        <begin position="114"/>
        <end position="139"/>
    </location>
</feature>
<dbReference type="Proteomes" id="UP000663862">
    <property type="component" value="Unassembled WGS sequence"/>
</dbReference>